<organism evidence="2 3">
    <name type="scientific">Sphingobacterium faecale</name>
    <dbReference type="NCBI Taxonomy" id="2803775"/>
    <lineage>
        <taxon>Bacteria</taxon>
        <taxon>Pseudomonadati</taxon>
        <taxon>Bacteroidota</taxon>
        <taxon>Sphingobacteriia</taxon>
        <taxon>Sphingobacteriales</taxon>
        <taxon>Sphingobacteriaceae</taxon>
        <taxon>Sphingobacterium</taxon>
    </lineage>
</organism>
<dbReference type="Gene3D" id="1.25.40.390">
    <property type="match status" value="1"/>
</dbReference>
<gene>
    <name evidence="2" type="ORF">JKG61_19670</name>
</gene>
<dbReference type="EMBL" id="JAERTY010000012">
    <property type="protein sequence ID" value="MBL1410987.1"/>
    <property type="molecule type" value="Genomic_DNA"/>
</dbReference>
<dbReference type="CDD" id="cd08977">
    <property type="entry name" value="SusD"/>
    <property type="match status" value="1"/>
</dbReference>
<dbReference type="InterPro" id="IPR033985">
    <property type="entry name" value="SusD-like_N"/>
</dbReference>
<keyword evidence="3" id="KW-1185">Reference proteome</keyword>
<name>A0ABS1R8E2_9SPHI</name>
<reference evidence="2 3" key="1">
    <citation type="submission" date="2021-01" db="EMBL/GenBank/DDBJ databases">
        <title>C459-1 draft genome sequence.</title>
        <authorList>
            <person name="Zhang X.-F."/>
        </authorList>
    </citation>
    <scope>NUCLEOTIDE SEQUENCE [LARGE SCALE GENOMIC DNA]</scope>
    <source>
        <strain evidence="3">C459-1</strain>
    </source>
</reference>
<dbReference type="Pfam" id="PF14322">
    <property type="entry name" value="SusD-like_3"/>
    <property type="match status" value="1"/>
</dbReference>
<evidence type="ECO:0000259" key="1">
    <source>
        <dbReference type="Pfam" id="PF14322"/>
    </source>
</evidence>
<evidence type="ECO:0000313" key="3">
    <source>
        <dbReference type="Proteomes" id="UP000625283"/>
    </source>
</evidence>
<proteinExistence type="predicted"/>
<feature type="domain" description="SusD-like N-terminal" evidence="1">
    <location>
        <begin position="100"/>
        <end position="226"/>
    </location>
</feature>
<protein>
    <submittedName>
        <fullName evidence="2">RagB/SusD family nutrient uptake outer membrane protein</fullName>
    </submittedName>
</protein>
<accession>A0ABS1R8E2</accession>
<dbReference type="InterPro" id="IPR011990">
    <property type="entry name" value="TPR-like_helical_dom_sf"/>
</dbReference>
<dbReference type="PROSITE" id="PS51257">
    <property type="entry name" value="PROKAR_LIPOPROTEIN"/>
    <property type="match status" value="1"/>
</dbReference>
<sequence length="453" mass="51954">MKNIFCSSLLLIAILLFQSCDDTIEIDLPTDQIASPNVFKDKQSATSALSELYINLRETSLFTGKSQGIGSTLGVYTDELTPTYLPPTSDTFFIFHNSLDPTRFIISTLWNNSYSHIYAINSFISGITNSNGTTSEEKEQFLAQAYVLRAMYYQLLIQIFGDIPYTTSTDYKANTKIVKTPVSEVLELIKQDLLKAIETLSYSDNSSNKYYPNKAVIELILAKNYLLQKKYEKAEFYSKLVMDNPLYNMETDLSKVFKKSAKSTIWQLANTTAVAATYEARNYVLFTSNSGDILSNTLLNCFDNHDLRKQLWTKEFQSTGKIHAYKYQNRTTNSDECSILFRVEEAYFILAEALIYQNKEKEAIVYLNAIRLRAGLLALPNTLDREQTLLAMLKESQKEFFLEHGRRFFDLKRNNKLSLLKVSKPNWQGKNALFPYPDKEILINPNLKPQNDY</sequence>
<dbReference type="SUPFAM" id="SSF48452">
    <property type="entry name" value="TPR-like"/>
    <property type="match status" value="1"/>
</dbReference>
<evidence type="ECO:0000313" key="2">
    <source>
        <dbReference type="EMBL" id="MBL1410987.1"/>
    </source>
</evidence>
<dbReference type="RefSeq" id="WP_202104711.1">
    <property type="nucleotide sequence ID" value="NZ_JAERTY010000012.1"/>
</dbReference>
<dbReference type="Proteomes" id="UP000625283">
    <property type="component" value="Unassembled WGS sequence"/>
</dbReference>
<comment type="caution">
    <text evidence="2">The sequence shown here is derived from an EMBL/GenBank/DDBJ whole genome shotgun (WGS) entry which is preliminary data.</text>
</comment>